<dbReference type="Proteomes" id="UP000886998">
    <property type="component" value="Unassembled WGS sequence"/>
</dbReference>
<dbReference type="AlphaFoldDB" id="A0A8X6YFW6"/>
<evidence type="ECO:0000313" key="1">
    <source>
        <dbReference type="EMBL" id="GFY68834.1"/>
    </source>
</evidence>
<sequence length="80" mass="9120">MILPLLFFPFTAVPTRSLISRGHIWCGEKERRSSEGFRVNNDCRRGRATPHVIGQVMNGQPHSPAVKRRRRKAIGIAVRK</sequence>
<evidence type="ECO:0000313" key="2">
    <source>
        <dbReference type="Proteomes" id="UP000886998"/>
    </source>
</evidence>
<comment type="caution">
    <text evidence="1">The sequence shown here is derived from an EMBL/GenBank/DDBJ whole genome shotgun (WGS) entry which is preliminary data.</text>
</comment>
<keyword evidence="2" id="KW-1185">Reference proteome</keyword>
<dbReference type="EMBL" id="BMAV01017287">
    <property type="protein sequence ID" value="GFY68834.1"/>
    <property type="molecule type" value="Genomic_DNA"/>
</dbReference>
<proteinExistence type="predicted"/>
<gene>
    <name evidence="1" type="ORF">TNIN_475681</name>
</gene>
<organism evidence="1 2">
    <name type="scientific">Trichonephila inaurata madagascariensis</name>
    <dbReference type="NCBI Taxonomy" id="2747483"/>
    <lineage>
        <taxon>Eukaryota</taxon>
        <taxon>Metazoa</taxon>
        <taxon>Ecdysozoa</taxon>
        <taxon>Arthropoda</taxon>
        <taxon>Chelicerata</taxon>
        <taxon>Arachnida</taxon>
        <taxon>Araneae</taxon>
        <taxon>Araneomorphae</taxon>
        <taxon>Entelegynae</taxon>
        <taxon>Araneoidea</taxon>
        <taxon>Nephilidae</taxon>
        <taxon>Trichonephila</taxon>
        <taxon>Trichonephila inaurata</taxon>
    </lineage>
</organism>
<name>A0A8X6YFW6_9ARAC</name>
<reference evidence="1" key="1">
    <citation type="submission" date="2020-08" db="EMBL/GenBank/DDBJ databases">
        <title>Multicomponent nature underlies the extraordinary mechanical properties of spider dragline silk.</title>
        <authorList>
            <person name="Kono N."/>
            <person name="Nakamura H."/>
            <person name="Mori M."/>
            <person name="Yoshida Y."/>
            <person name="Ohtoshi R."/>
            <person name="Malay A.D."/>
            <person name="Moran D.A.P."/>
            <person name="Tomita M."/>
            <person name="Numata K."/>
            <person name="Arakawa K."/>
        </authorList>
    </citation>
    <scope>NUCLEOTIDE SEQUENCE</scope>
</reference>
<protein>
    <submittedName>
        <fullName evidence="1">Uncharacterized protein</fullName>
    </submittedName>
</protein>
<accession>A0A8X6YFW6</accession>